<keyword evidence="1" id="KW-0488">Methylation</keyword>
<evidence type="ECO:0000256" key="3">
    <source>
        <dbReference type="PROSITE-ProRule" id="PRU00284"/>
    </source>
</evidence>
<accession>E6U314</accession>
<dbReference type="KEGG" id="eha:Ethha_0812"/>
<dbReference type="SUPFAM" id="SSF158472">
    <property type="entry name" value="HAMP domain-like"/>
    <property type="match status" value="1"/>
</dbReference>
<reference evidence="7 8" key="1">
    <citation type="submission" date="2010-12" db="EMBL/GenBank/DDBJ databases">
        <title>Complete sequence of Ethanoligenens harbinense YUAN-3.</title>
        <authorList>
            <person name="Lucas S."/>
            <person name="Copeland A."/>
            <person name="Lapidus A."/>
            <person name="Cheng J.-F."/>
            <person name="Bruce D."/>
            <person name="Goodwin L."/>
            <person name="Pitluck S."/>
            <person name="Chertkov O."/>
            <person name="Misra M."/>
            <person name="Detter J.C."/>
            <person name="Han C."/>
            <person name="Tapia R."/>
            <person name="Land M."/>
            <person name="Hauser L."/>
            <person name="Jeffries C."/>
            <person name="Kyrpides N."/>
            <person name="Ivanova N."/>
            <person name="Mikhailova N."/>
            <person name="Wang A."/>
            <person name="Mouttaki H."/>
            <person name="He Z."/>
            <person name="Zhou J."/>
            <person name="Hemme C.L."/>
            <person name="Woyke T."/>
        </authorList>
    </citation>
    <scope>NUCLEOTIDE SEQUENCE [LARGE SCALE GENOMIC DNA]</scope>
    <source>
        <strain evidence="8">DSM 18485 / JCM 12961 / CGMCC 1.5033 / YUAN-3</strain>
    </source>
</reference>
<gene>
    <name evidence="7" type="ordered locus">Ethha_0812</name>
</gene>
<dbReference type="STRING" id="663278.Ethha_0812"/>
<name>E6U314_ETHHY</name>
<dbReference type="Gene3D" id="1.20.120.1530">
    <property type="match status" value="3"/>
</dbReference>
<dbReference type="EMBL" id="CP002400">
    <property type="protein sequence ID" value="ADU26381.1"/>
    <property type="molecule type" value="Genomic_DNA"/>
</dbReference>
<dbReference type="PRINTS" id="PR00260">
    <property type="entry name" value="CHEMTRNSDUCR"/>
</dbReference>
<proteinExistence type="inferred from homology"/>
<evidence type="ECO:0000256" key="2">
    <source>
        <dbReference type="ARBA" id="ARBA00029447"/>
    </source>
</evidence>
<feature type="domain" description="HAMP" evidence="6">
    <location>
        <begin position="209"/>
        <end position="261"/>
    </location>
</feature>
<dbReference type="Proteomes" id="UP000001551">
    <property type="component" value="Chromosome"/>
</dbReference>
<dbReference type="Pfam" id="PF12729">
    <property type="entry name" value="4HB_MCP_1"/>
    <property type="match status" value="1"/>
</dbReference>
<dbReference type="InterPro" id="IPR051310">
    <property type="entry name" value="MCP_chemotaxis"/>
</dbReference>
<dbReference type="GO" id="GO:0004888">
    <property type="term" value="F:transmembrane signaling receptor activity"/>
    <property type="evidence" value="ECO:0007669"/>
    <property type="project" value="InterPro"/>
</dbReference>
<dbReference type="Pfam" id="PF18947">
    <property type="entry name" value="HAMP_2"/>
    <property type="match status" value="4"/>
</dbReference>
<dbReference type="eggNOG" id="COG0840">
    <property type="taxonomic scope" value="Bacteria"/>
</dbReference>
<dbReference type="CDD" id="cd06225">
    <property type="entry name" value="HAMP"/>
    <property type="match status" value="1"/>
</dbReference>
<dbReference type="eggNOG" id="COG2972">
    <property type="taxonomic scope" value="Bacteria"/>
</dbReference>
<keyword evidence="4" id="KW-0472">Membrane</keyword>
<evidence type="ECO:0000313" key="7">
    <source>
        <dbReference type="EMBL" id="ADU26381.1"/>
    </source>
</evidence>
<dbReference type="FunFam" id="1.10.287.950:FF:000001">
    <property type="entry name" value="Methyl-accepting chemotaxis sensory transducer"/>
    <property type="match status" value="1"/>
</dbReference>
<dbReference type="SUPFAM" id="SSF58104">
    <property type="entry name" value="Methyl-accepting chemotaxis protein (MCP) signaling domain"/>
    <property type="match status" value="1"/>
</dbReference>
<dbReference type="HOGENOM" id="CLU_000445_107_20_9"/>
<dbReference type="PROSITE" id="PS50111">
    <property type="entry name" value="CHEMOTAXIS_TRANSDUC_2"/>
    <property type="match status" value="1"/>
</dbReference>
<dbReference type="PROSITE" id="PS50885">
    <property type="entry name" value="HAMP"/>
    <property type="match status" value="2"/>
</dbReference>
<evidence type="ECO:0000259" key="5">
    <source>
        <dbReference type="PROSITE" id="PS50111"/>
    </source>
</evidence>
<keyword evidence="8" id="KW-1185">Reference proteome</keyword>
<dbReference type="AlphaFoldDB" id="E6U314"/>
<protein>
    <submittedName>
        <fullName evidence="7">Methyl-accepting chemotaxis sensory transducer</fullName>
    </submittedName>
</protein>
<organism evidence="7 8">
    <name type="scientific">Ethanoligenens harbinense (strain DSM 18485 / JCM 12961 / CGMCC 1.5033 / YUAN-3)</name>
    <dbReference type="NCBI Taxonomy" id="663278"/>
    <lineage>
        <taxon>Bacteria</taxon>
        <taxon>Bacillati</taxon>
        <taxon>Bacillota</taxon>
        <taxon>Clostridia</taxon>
        <taxon>Eubacteriales</taxon>
        <taxon>Oscillospiraceae</taxon>
        <taxon>Ethanoligenens</taxon>
    </lineage>
</organism>
<dbReference type="RefSeq" id="WP_013484751.1">
    <property type="nucleotide sequence ID" value="NC_014828.1"/>
</dbReference>
<dbReference type="GO" id="GO:0006935">
    <property type="term" value="P:chemotaxis"/>
    <property type="evidence" value="ECO:0007669"/>
    <property type="project" value="InterPro"/>
</dbReference>
<sequence>MKRPKEQSISQKITRAVVFVALLSNVILGLAGIISLVVVNHTAQEIYAQNLVPLNPLYLASSDLASIRVDCRTLLTSTGDPSATIHTINTTFDDMKKQASIYHDNISSGVETENYRIIEKGLSDFSAFLGSYEAAISAGDKAQAQTLLTDSVSKSINDAMTKAFTLNVNQAHDRYQSEMILFWCVLAGIITVIAAFMLIALRIGRRVAHVISEPVVKMADVATAIAKGDLEVDLDISTGDETEVLAEACRSIVESLRRLKTDIQMLISETLEGRLDTRADSTAHEGGYREIIDGVNTMLNTIKEPLDTASGFLDRLAEGIHQDDIRQSCKGYFATLTDNLNRVRHSVAILTEEANKLAEAGLNGDLETRGDESRLKGIYAQVIHGVNKTFDAFKDPLDVAAVFISSLAAGEHQEPIQNQYKGYYAALVDNLNDVRASLNYLVEESSKLTQAGSQGDFTARGNAGTLRGSYAHIINGVNQTLDAVVVPLRESGVVLGKMAINDYSSQMSEDYPGLLHDFSVSINAVRERLLAIEKICVGVSDGDMSSLAGLKKIGKRSENDRLMPALIRMMQTIQDLIEDTNRQAEAAVAGDLHIRGDADKFKGEYRKIIDGMNRTMAAVAAPIEESSTVLQQLAQGNLTVEMAGDYAGEYNRIKASLNQAVQAFRELLNAVVISADEVAAGAAQVSDASQSLSQGATEQASSVEELTASVTEIASQTRQNALDAAQASELASATSQEAEQGNEKMHRMLEAMQDINTSSASISKIIKVIDDIAFQTNILALNAAVEAARAGQYGKGFAVVAEEVRNLAGKSAEAAKETTTLIESSVEKVKAGTEMADDTAQMLSEIAESVQKAAVLVGSIATASNEQATAIAQIDQGLSQVSGVVQNNSATAEESAASSEELSGQADMLKQMVGRFSL</sequence>
<dbReference type="InterPro" id="IPR004090">
    <property type="entry name" value="Chemotax_Me-accpt_rcpt"/>
</dbReference>
<dbReference type="InterPro" id="IPR024478">
    <property type="entry name" value="HlyB_4HB_MCP"/>
</dbReference>
<dbReference type="SMART" id="SM00304">
    <property type="entry name" value="HAMP"/>
    <property type="match status" value="2"/>
</dbReference>
<dbReference type="PANTHER" id="PTHR43531">
    <property type="entry name" value="PROTEIN ICFG"/>
    <property type="match status" value="1"/>
</dbReference>
<dbReference type="InterPro" id="IPR003660">
    <property type="entry name" value="HAMP_dom"/>
</dbReference>
<evidence type="ECO:0000259" key="6">
    <source>
        <dbReference type="PROSITE" id="PS50885"/>
    </source>
</evidence>
<evidence type="ECO:0000256" key="4">
    <source>
        <dbReference type="SAM" id="Phobius"/>
    </source>
</evidence>
<dbReference type="SMART" id="SM00283">
    <property type="entry name" value="MA"/>
    <property type="match status" value="1"/>
</dbReference>
<dbReference type="GO" id="GO:0007165">
    <property type="term" value="P:signal transduction"/>
    <property type="evidence" value="ECO:0007669"/>
    <property type="project" value="UniProtKB-KW"/>
</dbReference>
<dbReference type="InterPro" id="IPR004089">
    <property type="entry name" value="MCPsignal_dom"/>
</dbReference>
<dbReference type="Pfam" id="PF00672">
    <property type="entry name" value="HAMP"/>
    <property type="match status" value="1"/>
</dbReference>
<keyword evidence="3" id="KW-0807">Transducer</keyword>
<keyword evidence="4" id="KW-1133">Transmembrane helix</keyword>
<feature type="domain" description="HAMP" evidence="6">
    <location>
        <begin position="617"/>
        <end position="669"/>
    </location>
</feature>
<comment type="similarity">
    <text evidence="2">Belongs to the methyl-accepting chemotaxis (MCP) protein family.</text>
</comment>
<feature type="transmembrane region" description="Helical" evidence="4">
    <location>
        <begin position="180"/>
        <end position="201"/>
    </location>
</feature>
<keyword evidence="4" id="KW-0812">Transmembrane</keyword>
<evidence type="ECO:0000256" key="1">
    <source>
        <dbReference type="ARBA" id="ARBA00022481"/>
    </source>
</evidence>
<feature type="domain" description="Methyl-accepting transducer" evidence="5">
    <location>
        <begin position="674"/>
        <end position="903"/>
    </location>
</feature>
<dbReference type="PANTHER" id="PTHR43531:SF14">
    <property type="entry name" value="METHYL-ACCEPTING CHEMOTAXIS PROTEIN I-RELATED"/>
    <property type="match status" value="1"/>
</dbReference>
<dbReference type="CDD" id="cd11386">
    <property type="entry name" value="MCP_signal"/>
    <property type="match status" value="1"/>
</dbReference>
<dbReference type="Pfam" id="PF00015">
    <property type="entry name" value="MCPsignal"/>
    <property type="match status" value="1"/>
</dbReference>
<dbReference type="Gene3D" id="1.10.287.950">
    <property type="entry name" value="Methyl-accepting chemotaxis protein"/>
    <property type="match status" value="1"/>
</dbReference>
<evidence type="ECO:0000313" key="8">
    <source>
        <dbReference type="Proteomes" id="UP000001551"/>
    </source>
</evidence>
<feature type="transmembrane region" description="Helical" evidence="4">
    <location>
        <begin position="16"/>
        <end position="39"/>
    </location>
</feature>
<dbReference type="GO" id="GO:0005886">
    <property type="term" value="C:plasma membrane"/>
    <property type="evidence" value="ECO:0007669"/>
    <property type="project" value="TreeGrafter"/>
</dbReference>